<gene>
    <name evidence="8" type="ORF">E1301_Tti002054</name>
</gene>
<dbReference type="PANTHER" id="PTHR11419:SF0">
    <property type="entry name" value="INTERFERON GAMMA"/>
    <property type="match status" value="1"/>
</dbReference>
<evidence type="ECO:0000256" key="7">
    <source>
        <dbReference type="SAM" id="SignalP"/>
    </source>
</evidence>
<sequence length="180" mass="21570">MEIQLMPFFLGMCLLTCQWMMCETSVSENLDQSISELNKYYGEKAGELHNGQPVFLLILKELKVKFEETEQKLLMSIIIDTYSRIFARMKNESQSENVKERLEHVLEHLRKLQENYFPGKSAELRSYAEDLWAIKEDDPMVQRKALYEMKHVYRQATAMQRKDKNKDRRRRQAKNRRQMP</sequence>
<keyword evidence="4" id="KW-0964">Secreted</keyword>
<comment type="caution">
    <text evidence="8">The sequence shown here is derived from an EMBL/GenBank/DDBJ whole genome shotgun (WGS) entry which is preliminary data.</text>
</comment>
<evidence type="ECO:0000256" key="4">
    <source>
        <dbReference type="ARBA" id="ARBA00022525"/>
    </source>
</evidence>
<comment type="similarity">
    <text evidence="2">Belongs to the type II (or gamma) interferon family.</text>
</comment>
<dbReference type="Proteomes" id="UP000324632">
    <property type="component" value="Chromosome 5"/>
</dbReference>
<evidence type="ECO:0000256" key="5">
    <source>
        <dbReference type="ARBA" id="ARBA00023180"/>
    </source>
</evidence>
<feature type="compositionally biased region" description="Basic residues" evidence="6">
    <location>
        <begin position="167"/>
        <end position="180"/>
    </location>
</feature>
<reference evidence="8 9" key="1">
    <citation type="journal article" date="2019" name="Mol. Ecol. Resour.">
        <title>Chromosome-level genome assembly of Triplophysa tibetana, a fish adapted to the harsh high-altitude environment of the Tibetan Plateau.</title>
        <authorList>
            <person name="Yang X."/>
            <person name="Liu H."/>
            <person name="Ma Z."/>
            <person name="Zou Y."/>
            <person name="Zou M."/>
            <person name="Mao Y."/>
            <person name="Li X."/>
            <person name="Wang H."/>
            <person name="Chen T."/>
            <person name="Wang W."/>
            <person name="Yang R."/>
        </authorList>
    </citation>
    <scope>NUCLEOTIDE SEQUENCE [LARGE SCALE GENOMIC DNA]</scope>
    <source>
        <strain evidence="8">TTIB1903HZAU</strain>
        <tissue evidence="8">Muscle</tissue>
    </source>
</reference>
<dbReference type="Gene3D" id="1.20.1250.10">
    <property type="match status" value="1"/>
</dbReference>
<dbReference type="InterPro" id="IPR009079">
    <property type="entry name" value="4_helix_cytokine-like_core"/>
</dbReference>
<evidence type="ECO:0000313" key="8">
    <source>
        <dbReference type="EMBL" id="KAA0720937.1"/>
    </source>
</evidence>
<feature type="region of interest" description="Disordered" evidence="6">
    <location>
        <begin position="157"/>
        <end position="180"/>
    </location>
</feature>
<organism evidence="8 9">
    <name type="scientific">Triplophysa tibetana</name>
    <dbReference type="NCBI Taxonomy" id="1572043"/>
    <lineage>
        <taxon>Eukaryota</taxon>
        <taxon>Metazoa</taxon>
        <taxon>Chordata</taxon>
        <taxon>Craniata</taxon>
        <taxon>Vertebrata</taxon>
        <taxon>Euteleostomi</taxon>
        <taxon>Actinopterygii</taxon>
        <taxon>Neopterygii</taxon>
        <taxon>Teleostei</taxon>
        <taxon>Ostariophysi</taxon>
        <taxon>Cypriniformes</taxon>
        <taxon>Nemacheilidae</taxon>
        <taxon>Triplophysa</taxon>
    </lineage>
</organism>
<dbReference type="GO" id="GO:0005615">
    <property type="term" value="C:extracellular space"/>
    <property type="evidence" value="ECO:0007669"/>
    <property type="project" value="UniProtKB-KW"/>
</dbReference>
<comment type="subcellular location">
    <subcellularLocation>
        <location evidence="1">Secreted</location>
    </subcellularLocation>
</comment>
<feature type="chain" id="PRO_5022977327" description="Interferon gamma" evidence="7">
    <location>
        <begin position="25"/>
        <end position="180"/>
    </location>
</feature>
<accession>A0A5A9PJP3</accession>
<evidence type="ECO:0008006" key="10">
    <source>
        <dbReference type="Google" id="ProtNLM"/>
    </source>
</evidence>
<keyword evidence="5" id="KW-0325">Glycoprotein</keyword>
<keyword evidence="7" id="KW-0732">Signal</keyword>
<dbReference type="Pfam" id="PF00714">
    <property type="entry name" value="IFN-gamma"/>
    <property type="match status" value="1"/>
</dbReference>
<name>A0A5A9PJP3_9TELE</name>
<evidence type="ECO:0000256" key="1">
    <source>
        <dbReference type="ARBA" id="ARBA00004613"/>
    </source>
</evidence>
<evidence type="ECO:0000256" key="6">
    <source>
        <dbReference type="SAM" id="MobiDB-lite"/>
    </source>
</evidence>
<keyword evidence="3" id="KW-0202">Cytokine</keyword>
<dbReference type="GO" id="GO:0005133">
    <property type="term" value="F:type II interferon receptor binding"/>
    <property type="evidence" value="ECO:0007669"/>
    <property type="project" value="InterPro"/>
</dbReference>
<dbReference type="SUPFAM" id="SSF47266">
    <property type="entry name" value="4-helical cytokines"/>
    <property type="match status" value="1"/>
</dbReference>
<dbReference type="EMBL" id="SOYY01000005">
    <property type="protein sequence ID" value="KAA0720937.1"/>
    <property type="molecule type" value="Genomic_DNA"/>
</dbReference>
<evidence type="ECO:0000313" key="9">
    <source>
        <dbReference type="Proteomes" id="UP000324632"/>
    </source>
</evidence>
<protein>
    <recommendedName>
        <fullName evidence="10">Interferon gamma</fullName>
    </recommendedName>
</protein>
<evidence type="ECO:0000256" key="3">
    <source>
        <dbReference type="ARBA" id="ARBA00022514"/>
    </source>
</evidence>
<dbReference type="AlphaFoldDB" id="A0A5A9PJP3"/>
<keyword evidence="9" id="KW-1185">Reference proteome</keyword>
<proteinExistence type="inferred from homology"/>
<dbReference type="GO" id="GO:0005125">
    <property type="term" value="F:cytokine activity"/>
    <property type="evidence" value="ECO:0007669"/>
    <property type="project" value="UniProtKB-KW"/>
</dbReference>
<dbReference type="GO" id="GO:0006955">
    <property type="term" value="P:immune response"/>
    <property type="evidence" value="ECO:0007669"/>
    <property type="project" value="InterPro"/>
</dbReference>
<evidence type="ECO:0000256" key="2">
    <source>
        <dbReference type="ARBA" id="ARBA00007566"/>
    </source>
</evidence>
<dbReference type="InterPro" id="IPR002069">
    <property type="entry name" value="Interferon_gamma"/>
</dbReference>
<dbReference type="PANTHER" id="PTHR11419">
    <property type="entry name" value="INTERFERON GAMMA"/>
    <property type="match status" value="1"/>
</dbReference>
<feature type="signal peptide" evidence="7">
    <location>
        <begin position="1"/>
        <end position="24"/>
    </location>
</feature>